<feature type="domain" description="Glucosamine/galactosamine-6-phosphate isomerase" evidence="5">
    <location>
        <begin position="11"/>
        <end position="226"/>
    </location>
</feature>
<evidence type="ECO:0000313" key="7">
    <source>
        <dbReference type="Proteomes" id="UP000036045"/>
    </source>
</evidence>
<dbReference type="InterPro" id="IPR037171">
    <property type="entry name" value="NagB/RpiA_transferase-like"/>
</dbReference>
<evidence type="ECO:0000256" key="3">
    <source>
        <dbReference type="ARBA" id="ARBA00023277"/>
    </source>
</evidence>
<dbReference type="GO" id="GO:0005975">
    <property type="term" value="P:carbohydrate metabolic process"/>
    <property type="evidence" value="ECO:0007669"/>
    <property type="project" value="InterPro"/>
</dbReference>
<dbReference type="EMBL" id="LDPH01000010">
    <property type="protein sequence ID" value="KLV26112.1"/>
    <property type="molecule type" value="Genomic_DNA"/>
</dbReference>
<sequence length="250" mass="27816">MKLIEVQNYDEMSKVAAQKIIEQIQTKPNSVLGLATGGTPVGTYQYLIKDFTENHTSYEKVITVNLDEYVGLEEDNPQSYSYYMKEHLFNHINIPENQTHLPFAKNVNDKDAGENYEKLIDSFGGMDLQVLGIGENGHIGFNEPGTSFSSTTDVVQLADSTREANARYFTSMDEVPTHAISMGISTIMKSRKIILLVSGVKKAPVLNQLFHSDIKEDLPASILKKHPDVTIIADQEALSILKENKGSVYS</sequence>
<keyword evidence="3 4" id="KW-0119">Carbohydrate metabolism</keyword>
<evidence type="ECO:0000259" key="5">
    <source>
        <dbReference type="Pfam" id="PF01182"/>
    </source>
</evidence>
<dbReference type="OrthoDB" id="9791139at2"/>
<dbReference type="CDD" id="cd01399">
    <property type="entry name" value="GlcN6P_deaminase"/>
    <property type="match status" value="1"/>
</dbReference>
<gene>
    <name evidence="4" type="primary">nagB</name>
    <name evidence="6" type="ORF">ABW02_12135</name>
</gene>
<dbReference type="FunFam" id="3.40.50.1360:FF:000003">
    <property type="entry name" value="Glucosamine-6-phosphate deaminase"/>
    <property type="match status" value="1"/>
</dbReference>
<comment type="similarity">
    <text evidence="4">Belongs to the glucosamine/galactosamine-6-phosphate isomerase family. NagB subfamily.</text>
</comment>
<feature type="active site" description="Proton acceptor; for ring-opening step" evidence="4">
    <location>
        <position position="138"/>
    </location>
</feature>
<dbReference type="EC" id="3.5.99.6" evidence="4"/>
<organism evidence="6 7">
    <name type="scientific">Niallia circulans</name>
    <name type="common">Bacillus circulans</name>
    <dbReference type="NCBI Taxonomy" id="1397"/>
    <lineage>
        <taxon>Bacteria</taxon>
        <taxon>Bacillati</taxon>
        <taxon>Bacillota</taxon>
        <taxon>Bacilli</taxon>
        <taxon>Bacillales</taxon>
        <taxon>Bacillaceae</taxon>
        <taxon>Niallia</taxon>
    </lineage>
</organism>
<feature type="active site" description="For ring-opening step" evidence="4">
    <location>
        <position position="136"/>
    </location>
</feature>
<accession>A0A0J1IJJ7</accession>
<dbReference type="PANTHER" id="PTHR11280:SF5">
    <property type="entry name" value="GLUCOSAMINE-6-PHOSPHATE ISOMERASE"/>
    <property type="match status" value="1"/>
</dbReference>
<dbReference type="HAMAP" id="MF_01241">
    <property type="entry name" value="GlcN6P_deamin"/>
    <property type="match status" value="1"/>
</dbReference>
<name>A0A0J1IJJ7_NIACI</name>
<dbReference type="Gene3D" id="3.40.50.1360">
    <property type="match status" value="1"/>
</dbReference>
<proteinExistence type="inferred from homology"/>
<comment type="caution">
    <text evidence="6">The sequence shown here is derived from an EMBL/GenBank/DDBJ whole genome shotgun (WGS) entry which is preliminary data.</text>
</comment>
<dbReference type="PATRIC" id="fig|1397.4.peg.525"/>
<evidence type="ECO:0000256" key="4">
    <source>
        <dbReference type="HAMAP-Rule" id="MF_01241"/>
    </source>
</evidence>
<dbReference type="GO" id="GO:0006046">
    <property type="term" value="P:N-acetylglucosamine catabolic process"/>
    <property type="evidence" value="ECO:0007669"/>
    <property type="project" value="UniProtKB-UniRule"/>
</dbReference>
<dbReference type="RefSeq" id="WP_047942393.1">
    <property type="nucleotide sequence ID" value="NZ_CP053989.1"/>
</dbReference>
<keyword evidence="2 4" id="KW-0378">Hydrolase</keyword>
<dbReference type="InterPro" id="IPR004547">
    <property type="entry name" value="Glucosamine6P_isomerase"/>
</dbReference>
<dbReference type="Pfam" id="PF01182">
    <property type="entry name" value="Glucosamine_iso"/>
    <property type="match status" value="1"/>
</dbReference>
<evidence type="ECO:0000313" key="6">
    <source>
        <dbReference type="EMBL" id="KLV26112.1"/>
    </source>
</evidence>
<dbReference type="InterPro" id="IPR006148">
    <property type="entry name" value="Glc/Gal-6P_isomerase"/>
</dbReference>
<dbReference type="SUPFAM" id="SSF100950">
    <property type="entry name" value="NagB/RpiA/CoA transferase-like"/>
    <property type="match status" value="1"/>
</dbReference>
<comment type="pathway">
    <text evidence="4">Amino-sugar metabolism; N-acetylneuraminate degradation; D-fructose 6-phosphate from N-acetylneuraminate: step 5/5.</text>
</comment>
<dbReference type="GO" id="GO:0019262">
    <property type="term" value="P:N-acetylneuraminate catabolic process"/>
    <property type="evidence" value="ECO:0007669"/>
    <property type="project" value="UniProtKB-UniRule"/>
</dbReference>
<protein>
    <recommendedName>
        <fullName evidence="4">Glucosamine-6-phosphate deaminase</fullName>
        <ecNumber evidence="4">3.5.99.6</ecNumber>
    </recommendedName>
    <alternativeName>
        <fullName evidence="4">GlcN6P deaminase</fullName>
        <shortName evidence="4">GNPDA</shortName>
    </alternativeName>
    <alternativeName>
        <fullName evidence="4">Glucosamine-6-phosphate isomerase</fullName>
    </alternativeName>
</protein>
<comment type="caution">
    <text evidence="4">Lacks conserved residue(s) required for the propagation of feature annotation.</text>
</comment>
<comment type="catalytic activity">
    <reaction evidence="1 4">
        <text>alpha-D-glucosamine 6-phosphate + H2O = beta-D-fructose 6-phosphate + NH4(+)</text>
        <dbReference type="Rhea" id="RHEA:12172"/>
        <dbReference type="ChEBI" id="CHEBI:15377"/>
        <dbReference type="ChEBI" id="CHEBI:28938"/>
        <dbReference type="ChEBI" id="CHEBI:57634"/>
        <dbReference type="ChEBI" id="CHEBI:75989"/>
        <dbReference type="EC" id="3.5.99.6"/>
    </reaction>
</comment>
<dbReference type="AlphaFoldDB" id="A0A0J1IJJ7"/>
<dbReference type="NCBIfam" id="TIGR00502">
    <property type="entry name" value="nagB"/>
    <property type="match status" value="1"/>
</dbReference>
<dbReference type="GO" id="GO:0005737">
    <property type="term" value="C:cytoplasm"/>
    <property type="evidence" value="ECO:0007669"/>
    <property type="project" value="TreeGrafter"/>
</dbReference>
<dbReference type="PANTHER" id="PTHR11280">
    <property type="entry name" value="GLUCOSAMINE-6-PHOSPHATE ISOMERASE"/>
    <property type="match status" value="1"/>
</dbReference>
<keyword evidence="7" id="KW-1185">Reference proteome</keyword>
<dbReference type="Proteomes" id="UP000036045">
    <property type="component" value="Unassembled WGS sequence"/>
</dbReference>
<dbReference type="GeneID" id="56348609"/>
<feature type="active site" description="Proton acceptor; for enolization step" evidence="4">
    <location>
        <position position="67"/>
    </location>
</feature>
<dbReference type="GO" id="GO:0004342">
    <property type="term" value="F:glucosamine-6-phosphate deaminase activity"/>
    <property type="evidence" value="ECO:0007669"/>
    <property type="project" value="UniProtKB-UniRule"/>
</dbReference>
<dbReference type="UniPathway" id="UPA00629">
    <property type="reaction ID" value="UER00684"/>
</dbReference>
<dbReference type="GO" id="GO:0042802">
    <property type="term" value="F:identical protein binding"/>
    <property type="evidence" value="ECO:0007669"/>
    <property type="project" value="TreeGrafter"/>
</dbReference>
<evidence type="ECO:0000256" key="1">
    <source>
        <dbReference type="ARBA" id="ARBA00000644"/>
    </source>
</evidence>
<feature type="active site" description="For ring-opening step" evidence="4">
    <location>
        <position position="143"/>
    </location>
</feature>
<evidence type="ECO:0000256" key="2">
    <source>
        <dbReference type="ARBA" id="ARBA00022801"/>
    </source>
</evidence>
<comment type="function">
    <text evidence="4">Catalyzes the reversible isomerization-deamination of glucosamine 6-phosphate (GlcN6P) to form fructose 6-phosphate (Fru6P) and ammonium ion.</text>
</comment>
<dbReference type="GO" id="GO:0006043">
    <property type="term" value="P:glucosamine catabolic process"/>
    <property type="evidence" value="ECO:0007669"/>
    <property type="project" value="TreeGrafter"/>
</dbReference>
<reference evidence="6 7" key="1">
    <citation type="submission" date="2015-05" db="EMBL/GenBank/DDBJ databases">
        <title>Whole genome sequence and identification of bacterial endophytes from Costus igneus.</title>
        <authorList>
            <person name="Lee Y.P."/>
            <person name="Gan H.M."/>
            <person name="Eng W."/>
            <person name="Wheatley M.S."/>
            <person name="Caraballo A."/>
            <person name="Polter S."/>
            <person name="Savka M.A."/>
            <person name="Hudson A.O."/>
        </authorList>
    </citation>
    <scope>NUCLEOTIDE SEQUENCE [LARGE SCALE GENOMIC DNA]</scope>
    <source>
        <strain evidence="6 7">RIT379</strain>
    </source>
</reference>